<proteinExistence type="predicted"/>
<dbReference type="InterPro" id="IPR036259">
    <property type="entry name" value="MFS_trans_sf"/>
</dbReference>
<dbReference type="PANTHER" id="PTHR23121">
    <property type="entry name" value="SODIUM-DEPENDENT GLUCOSE TRANSPORTER 1"/>
    <property type="match status" value="1"/>
</dbReference>
<dbReference type="EMBL" id="OC857820">
    <property type="protein sequence ID" value="CAD7625683.1"/>
    <property type="molecule type" value="Genomic_DNA"/>
</dbReference>
<accession>A0A7R9KM46</accession>
<keyword evidence="2 4" id="KW-1133">Transmembrane helix</keyword>
<evidence type="ECO:0000256" key="3">
    <source>
        <dbReference type="ARBA" id="ARBA00023136"/>
    </source>
</evidence>
<sequence length="187" mass="21520">MFLYLCVCFNEYTARGRDDGIRNITVCLTRDKKITIRYIPCIESAATLIVVNNSALNVNHKMVKNEENELVVKKKVPVVQWDYYGLNNSCFGPSFVDFKYVLGTTLSWISLFPMLESRIGYLYKYLNRQITLIIFISLMGFSTSLLPFSQTLSQFYTCVFGYGLGSGVWFSAYNVWVIEIWQQNSAP</sequence>
<evidence type="ECO:0000256" key="1">
    <source>
        <dbReference type="ARBA" id="ARBA00022692"/>
    </source>
</evidence>
<dbReference type="EMBL" id="CAJPIZ010003245">
    <property type="protein sequence ID" value="CAG2106113.1"/>
    <property type="molecule type" value="Genomic_DNA"/>
</dbReference>
<keyword evidence="3 4" id="KW-0472">Membrane</keyword>
<feature type="transmembrane region" description="Helical" evidence="4">
    <location>
        <begin position="130"/>
        <end position="148"/>
    </location>
</feature>
<protein>
    <submittedName>
        <fullName evidence="5">Uncharacterized protein</fullName>
    </submittedName>
</protein>
<gene>
    <name evidence="5" type="ORF">OSB1V03_LOCUS6116</name>
</gene>
<keyword evidence="1 4" id="KW-0812">Transmembrane</keyword>
<evidence type="ECO:0000256" key="4">
    <source>
        <dbReference type="SAM" id="Phobius"/>
    </source>
</evidence>
<feature type="transmembrane region" description="Helical" evidence="4">
    <location>
        <begin position="154"/>
        <end position="176"/>
    </location>
</feature>
<feature type="non-terminal residue" evidence="5">
    <location>
        <position position="1"/>
    </location>
</feature>
<evidence type="ECO:0000313" key="6">
    <source>
        <dbReference type="Proteomes" id="UP000759131"/>
    </source>
</evidence>
<evidence type="ECO:0000313" key="5">
    <source>
        <dbReference type="EMBL" id="CAD7625683.1"/>
    </source>
</evidence>
<dbReference type="OrthoDB" id="6512734at2759"/>
<dbReference type="AlphaFoldDB" id="A0A7R9KM46"/>
<dbReference type="Gene3D" id="1.20.1250.20">
    <property type="entry name" value="MFS general substrate transporter like domains"/>
    <property type="match status" value="1"/>
</dbReference>
<name>A0A7R9KM46_9ACAR</name>
<reference evidence="5" key="1">
    <citation type="submission" date="2020-11" db="EMBL/GenBank/DDBJ databases">
        <authorList>
            <person name="Tran Van P."/>
        </authorList>
    </citation>
    <scope>NUCLEOTIDE SEQUENCE</scope>
</reference>
<organism evidence="5">
    <name type="scientific">Medioppia subpectinata</name>
    <dbReference type="NCBI Taxonomy" id="1979941"/>
    <lineage>
        <taxon>Eukaryota</taxon>
        <taxon>Metazoa</taxon>
        <taxon>Ecdysozoa</taxon>
        <taxon>Arthropoda</taxon>
        <taxon>Chelicerata</taxon>
        <taxon>Arachnida</taxon>
        <taxon>Acari</taxon>
        <taxon>Acariformes</taxon>
        <taxon>Sarcoptiformes</taxon>
        <taxon>Oribatida</taxon>
        <taxon>Brachypylina</taxon>
        <taxon>Oppioidea</taxon>
        <taxon>Oppiidae</taxon>
        <taxon>Medioppia</taxon>
    </lineage>
</organism>
<evidence type="ECO:0000256" key="2">
    <source>
        <dbReference type="ARBA" id="ARBA00022989"/>
    </source>
</evidence>
<keyword evidence="6" id="KW-1185">Reference proteome</keyword>
<dbReference type="PANTHER" id="PTHR23121:SF9">
    <property type="entry name" value="SODIUM-DEPENDENT GLUCOSE TRANSPORTER 1"/>
    <property type="match status" value="1"/>
</dbReference>
<dbReference type="Proteomes" id="UP000759131">
    <property type="component" value="Unassembled WGS sequence"/>
</dbReference>
<dbReference type="SUPFAM" id="SSF103473">
    <property type="entry name" value="MFS general substrate transporter"/>
    <property type="match status" value="1"/>
</dbReference>